<dbReference type="KEGG" id="hmd:CTT34_15655"/>
<proteinExistence type="predicted"/>
<keyword evidence="1" id="KW-0812">Transmembrane</keyword>
<feature type="transmembrane region" description="Helical" evidence="1">
    <location>
        <begin position="12"/>
        <end position="34"/>
    </location>
</feature>
<dbReference type="NCBIfam" id="TIGR02532">
    <property type="entry name" value="IV_pilin_GFxxxE"/>
    <property type="match status" value="1"/>
</dbReference>
<dbReference type="Pfam" id="PF07963">
    <property type="entry name" value="N_methyl"/>
    <property type="match status" value="1"/>
</dbReference>
<protein>
    <submittedName>
        <fullName evidence="2">Prepilin-type cleavage/methylation domain-containing protein</fullName>
    </submittedName>
</protein>
<keyword evidence="1" id="KW-1133">Transmembrane helix</keyword>
<dbReference type="EMBL" id="CP024621">
    <property type="protein sequence ID" value="QHD51623.1"/>
    <property type="molecule type" value="Genomic_DNA"/>
</dbReference>
<evidence type="ECO:0000313" key="3">
    <source>
        <dbReference type="Proteomes" id="UP000463949"/>
    </source>
</evidence>
<accession>A0A857GQI7</accession>
<evidence type="ECO:0000313" key="2">
    <source>
        <dbReference type="EMBL" id="QHD51623.1"/>
    </source>
</evidence>
<organism evidence="2 3">
    <name type="scientific">Vreelandella aquamarina</name>
    <dbReference type="NCBI Taxonomy" id="77097"/>
    <lineage>
        <taxon>Bacteria</taxon>
        <taxon>Pseudomonadati</taxon>
        <taxon>Pseudomonadota</taxon>
        <taxon>Gammaproteobacteria</taxon>
        <taxon>Oceanospirillales</taxon>
        <taxon>Halomonadaceae</taxon>
        <taxon>Vreelandella</taxon>
    </lineage>
</organism>
<reference evidence="2 3" key="1">
    <citation type="submission" date="2017-10" db="EMBL/GenBank/DDBJ databases">
        <title>Coral associated bacteria.</title>
        <authorList>
            <person name="Wang X."/>
        </authorList>
    </citation>
    <scope>NUCLEOTIDE SEQUENCE [LARGE SCALE GENOMIC DNA]</scope>
    <source>
        <strain evidence="2 3">SCSIO 43005</strain>
    </source>
</reference>
<dbReference type="OrthoDB" id="5296662at2"/>
<dbReference type="Proteomes" id="UP000463949">
    <property type="component" value="Chromosome"/>
</dbReference>
<keyword evidence="1" id="KW-0472">Membrane</keyword>
<gene>
    <name evidence="2" type="ORF">CTT34_15655</name>
</gene>
<dbReference type="InterPro" id="IPR012902">
    <property type="entry name" value="N_methyl_site"/>
</dbReference>
<evidence type="ECO:0000256" key="1">
    <source>
        <dbReference type="SAM" id="Phobius"/>
    </source>
</evidence>
<name>A0A857GQI7_9GAMM</name>
<dbReference type="AlphaFoldDB" id="A0A857GQI7"/>
<sequence>MERQLGFTLTEVMVAMAIGLVIVLGAGHLFLGTLQTHRHVDMLSRQQEALIFAVTTMTETLRQHGAYDASGQAFYHLRCRQVEEACRCTLQDMSRAQPMVNFMIPSIHSCERDVPVGRQAADGVDSLVTLPLGPGGRDLSFHVAHRAVLFPSSDD</sequence>